<dbReference type="OrthoDB" id="5519456at2"/>
<dbReference type="Gene3D" id="3.30.460.40">
    <property type="match status" value="1"/>
</dbReference>
<name>A0A2T1BXF3_9CYAN</name>
<reference evidence="1 2" key="2">
    <citation type="submission" date="2018-03" db="EMBL/GenBank/DDBJ databases">
        <title>The ancient ancestry and fast evolution of plastids.</title>
        <authorList>
            <person name="Moore K.R."/>
            <person name="Magnabosco C."/>
            <person name="Momper L."/>
            <person name="Gold D.A."/>
            <person name="Bosak T."/>
            <person name="Fournier G.P."/>
        </authorList>
    </citation>
    <scope>NUCLEOTIDE SEQUENCE [LARGE SCALE GENOMIC DNA]</scope>
    <source>
        <strain evidence="1 2">CCAP 1448/3</strain>
    </source>
</reference>
<evidence type="ECO:0008006" key="3">
    <source>
        <dbReference type="Google" id="ProtNLM"/>
    </source>
</evidence>
<dbReference type="RefSeq" id="WP_106291490.1">
    <property type="nucleotide sequence ID" value="NZ_CAWNTC010000214.1"/>
</dbReference>
<dbReference type="InterPro" id="IPR043519">
    <property type="entry name" value="NT_sf"/>
</dbReference>
<comment type="caution">
    <text evidence="1">The sequence shown here is derived from an EMBL/GenBank/DDBJ whole genome shotgun (WGS) entry which is preliminary data.</text>
</comment>
<evidence type="ECO:0000313" key="2">
    <source>
        <dbReference type="Proteomes" id="UP000238762"/>
    </source>
</evidence>
<evidence type="ECO:0000313" key="1">
    <source>
        <dbReference type="EMBL" id="PSB00690.1"/>
    </source>
</evidence>
<dbReference type="InterPro" id="IPR039498">
    <property type="entry name" value="NTP_transf_5"/>
</dbReference>
<dbReference type="Pfam" id="PF14907">
    <property type="entry name" value="NTP_transf_5"/>
    <property type="match status" value="1"/>
</dbReference>
<dbReference type="EMBL" id="PVWJ01000171">
    <property type="protein sequence ID" value="PSB00690.1"/>
    <property type="molecule type" value="Genomic_DNA"/>
</dbReference>
<dbReference type="SUPFAM" id="SSF81301">
    <property type="entry name" value="Nucleotidyltransferase"/>
    <property type="match status" value="1"/>
</dbReference>
<sequence>MLTDRVWQEIDLFFMQQGSVFETLKQLDERFEQLGISYAVLGGMALVLHGYRRLTEDVDLLLTDAGLSQFQEHLEGRGYVKAFAGAKKTFRDTNTGVRVEIITTGEFPGDGKPKPISFPDPSQVNVKIDGISVVDLKTLIELKLASGLSASDRLKDLADVQELIRTLNLPSELELNDSVRSEYMRLWLSVEEARQRNLER</sequence>
<gene>
    <name evidence="1" type="ORF">C7B64_22185</name>
</gene>
<reference evidence="1 2" key="1">
    <citation type="submission" date="2018-02" db="EMBL/GenBank/DDBJ databases">
        <authorList>
            <person name="Cohen D.B."/>
            <person name="Kent A.D."/>
        </authorList>
    </citation>
    <scope>NUCLEOTIDE SEQUENCE [LARGE SCALE GENOMIC DNA]</scope>
    <source>
        <strain evidence="1 2">CCAP 1448/3</strain>
    </source>
</reference>
<protein>
    <recommendedName>
        <fullName evidence="3">Nucleotidyl transferase AbiEii/AbiGii toxin family protein</fullName>
    </recommendedName>
</protein>
<keyword evidence="2" id="KW-1185">Reference proteome</keyword>
<dbReference type="AlphaFoldDB" id="A0A2T1BXF3"/>
<organism evidence="1 2">
    <name type="scientific">Merismopedia glauca CCAP 1448/3</name>
    <dbReference type="NCBI Taxonomy" id="1296344"/>
    <lineage>
        <taxon>Bacteria</taxon>
        <taxon>Bacillati</taxon>
        <taxon>Cyanobacteriota</taxon>
        <taxon>Cyanophyceae</taxon>
        <taxon>Synechococcales</taxon>
        <taxon>Merismopediaceae</taxon>
        <taxon>Merismopedia</taxon>
    </lineage>
</organism>
<dbReference type="Proteomes" id="UP000238762">
    <property type="component" value="Unassembled WGS sequence"/>
</dbReference>
<proteinExistence type="predicted"/>
<accession>A0A2T1BXF3</accession>